<name>A0A3Q3F9Y0_9LABR</name>
<reference evidence="2" key="1">
    <citation type="submission" date="2025-08" db="UniProtKB">
        <authorList>
            <consortium name="Ensembl"/>
        </authorList>
    </citation>
    <scope>IDENTIFICATION</scope>
</reference>
<evidence type="ECO:0000313" key="2">
    <source>
        <dbReference type="Ensembl" id="ENSLBEP00000016726.1"/>
    </source>
</evidence>
<evidence type="ECO:0000256" key="1">
    <source>
        <dbReference type="SAM" id="MobiDB-lite"/>
    </source>
</evidence>
<feature type="region of interest" description="Disordered" evidence="1">
    <location>
        <begin position="59"/>
        <end position="110"/>
    </location>
</feature>
<feature type="compositionally biased region" description="Polar residues" evidence="1">
    <location>
        <begin position="66"/>
        <end position="76"/>
    </location>
</feature>
<evidence type="ECO:0000313" key="3">
    <source>
        <dbReference type="Proteomes" id="UP000261660"/>
    </source>
</evidence>
<dbReference type="AlphaFoldDB" id="A0A3Q3F9Y0"/>
<dbReference type="Ensembl" id="ENSLBET00000017672.1">
    <property type="protein sequence ID" value="ENSLBEP00000016726.1"/>
    <property type="gene ID" value="ENSLBEG00000012913.1"/>
</dbReference>
<sequence>MAAQSSTPSDLYKCVYSFLLQNKFTKAAQQFLKQTKVTPQDENEESLVGIYNFWVKSPEAKKRKAPSSTAEATNGPSAKKAKKSQETSSSEESSSEDEEAKPTKAAPAGKNNIYKNIVRELLELLASVRNLPF</sequence>
<reference evidence="2" key="2">
    <citation type="submission" date="2025-09" db="UniProtKB">
        <authorList>
            <consortium name="Ensembl"/>
        </authorList>
    </citation>
    <scope>IDENTIFICATION</scope>
</reference>
<dbReference type="PROSITE" id="PS50896">
    <property type="entry name" value="LISH"/>
    <property type="match status" value="1"/>
</dbReference>
<dbReference type="Proteomes" id="UP000261660">
    <property type="component" value="Unplaced"/>
</dbReference>
<proteinExistence type="predicted"/>
<accession>A0A3Q3F9Y0</accession>
<protein>
    <submittedName>
        <fullName evidence="2">Uncharacterized protein</fullName>
    </submittedName>
</protein>
<dbReference type="GO" id="GO:0005654">
    <property type="term" value="C:nucleoplasm"/>
    <property type="evidence" value="ECO:0007669"/>
    <property type="project" value="TreeGrafter"/>
</dbReference>
<dbReference type="GO" id="GO:0005730">
    <property type="term" value="C:nucleolus"/>
    <property type="evidence" value="ECO:0007669"/>
    <property type="project" value="InterPro"/>
</dbReference>
<keyword evidence="3" id="KW-1185">Reference proteome</keyword>
<dbReference type="InterPro" id="IPR006594">
    <property type="entry name" value="LisH"/>
</dbReference>
<dbReference type="PANTHER" id="PTHR23216">
    <property type="entry name" value="NUCLEOLAR AND COILED-BODY PHOSPHOPROTEIN 1"/>
    <property type="match status" value="1"/>
</dbReference>
<dbReference type="GeneTree" id="ENSGT00730000111092"/>
<dbReference type="PANTHER" id="PTHR23216:SF1">
    <property type="entry name" value="NUCLEOLAR AND COILED-BODY PHOSPHOPROTEIN 1"/>
    <property type="match status" value="1"/>
</dbReference>
<dbReference type="InterPro" id="IPR039191">
    <property type="entry name" value="Nopp140-like"/>
</dbReference>
<organism evidence="2 3">
    <name type="scientific">Labrus bergylta</name>
    <name type="common">ballan wrasse</name>
    <dbReference type="NCBI Taxonomy" id="56723"/>
    <lineage>
        <taxon>Eukaryota</taxon>
        <taxon>Metazoa</taxon>
        <taxon>Chordata</taxon>
        <taxon>Craniata</taxon>
        <taxon>Vertebrata</taxon>
        <taxon>Euteleostomi</taxon>
        <taxon>Actinopterygii</taxon>
        <taxon>Neopterygii</taxon>
        <taxon>Teleostei</taxon>
        <taxon>Neoteleostei</taxon>
        <taxon>Acanthomorphata</taxon>
        <taxon>Eupercaria</taxon>
        <taxon>Labriformes</taxon>
        <taxon>Labridae</taxon>
        <taxon>Labrus</taxon>
    </lineage>
</organism>